<evidence type="ECO:0000256" key="9">
    <source>
        <dbReference type="SAM" id="MobiDB-lite"/>
    </source>
</evidence>
<feature type="repeat" description="ANK" evidence="8">
    <location>
        <begin position="133"/>
        <end position="165"/>
    </location>
</feature>
<dbReference type="PANTHER" id="PTHR24186">
    <property type="entry name" value="PROTEIN PHOSPHATASE 1 REGULATORY SUBUNIT"/>
    <property type="match status" value="1"/>
</dbReference>
<feature type="transmembrane region" description="Helical" evidence="10">
    <location>
        <begin position="547"/>
        <end position="571"/>
    </location>
</feature>
<feature type="transmembrane region" description="Helical" evidence="10">
    <location>
        <begin position="507"/>
        <end position="535"/>
    </location>
</feature>
<dbReference type="InterPro" id="IPR036770">
    <property type="entry name" value="Ankyrin_rpt-contain_sf"/>
</dbReference>
<feature type="transmembrane region" description="Helical" evidence="10">
    <location>
        <begin position="473"/>
        <end position="495"/>
    </location>
</feature>
<evidence type="ECO:0000313" key="12">
    <source>
        <dbReference type="EMBL" id="MED6138044.1"/>
    </source>
</evidence>
<protein>
    <recommendedName>
        <fullName evidence="11">PGG domain-containing protein</fullName>
    </recommendedName>
</protein>
<feature type="repeat" description="ANK" evidence="8">
    <location>
        <begin position="321"/>
        <end position="349"/>
    </location>
</feature>
<evidence type="ECO:0000313" key="13">
    <source>
        <dbReference type="Proteomes" id="UP001341840"/>
    </source>
</evidence>
<dbReference type="Gene3D" id="1.25.40.20">
    <property type="entry name" value="Ankyrin repeat-containing domain"/>
    <property type="match status" value="3"/>
</dbReference>
<feature type="domain" description="PGG" evidence="11">
    <location>
        <begin position="464"/>
        <end position="569"/>
    </location>
</feature>
<dbReference type="PROSITE" id="PS50297">
    <property type="entry name" value="ANK_REP_REGION"/>
    <property type="match status" value="3"/>
</dbReference>
<feature type="transmembrane region" description="Helical" evidence="10">
    <location>
        <begin position="577"/>
        <end position="601"/>
    </location>
</feature>
<comment type="caution">
    <text evidence="12">The sequence shown here is derived from an EMBL/GenBank/DDBJ whole genome shotgun (WGS) entry which is preliminary data.</text>
</comment>
<keyword evidence="3 10" id="KW-0812">Transmembrane</keyword>
<evidence type="ECO:0000256" key="10">
    <source>
        <dbReference type="SAM" id="Phobius"/>
    </source>
</evidence>
<dbReference type="Pfam" id="PF12796">
    <property type="entry name" value="Ank_2"/>
    <property type="match status" value="3"/>
</dbReference>
<evidence type="ECO:0000256" key="6">
    <source>
        <dbReference type="ARBA" id="ARBA00023043"/>
    </source>
</evidence>
<keyword evidence="13" id="KW-1185">Reference proteome</keyword>
<evidence type="ECO:0000256" key="4">
    <source>
        <dbReference type="ARBA" id="ARBA00022737"/>
    </source>
</evidence>
<evidence type="ECO:0000256" key="3">
    <source>
        <dbReference type="ARBA" id="ARBA00022692"/>
    </source>
</evidence>
<evidence type="ECO:0000259" key="11">
    <source>
        <dbReference type="Pfam" id="PF13962"/>
    </source>
</evidence>
<dbReference type="SMART" id="SM00248">
    <property type="entry name" value="ANK"/>
    <property type="match status" value="8"/>
</dbReference>
<dbReference type="SUPFAM" id="SSF48403">
    <property type="entry name" value="Ankyrin repeat"/>
    <property type="match status" value="2"/>
</dbReference>
<evidence type="ECO:0000256" key="8">
    <source>
        <dbReference type="PROSITE-ProRule" id="PRU00023"/>
    </source>
</evidence>
<dbReference type="PANTHER" id="PTHR24186:SF46">
    <property type="entry name" value="PROTEIN ACCELERATED CELL DEATH 6-LIKE"/>
    <property type="match status" value="1"/>
</dbReference>
<name>A0ABU6SPH7_9FABA</name>
<dbReference type="EMBL" id="JASCZI010061214">
    <property type="protein sequence ID" value="MED6138044.1"/>
    <property type="molecule type" value="Genomic_DNA"/>
</dbReference>
<evidence type="ECO:0000256" key="1">
    <source>
        <dbReference type="ARBA" id="ARBA00004141"/>
    </source>
</evidence>
<dbReference type="PROSITE" id="PS50088">
    <property type="entry name" value="ANK_REPEAT"/>
    <property type="match status" value="3"/>
</dbReference>
<keyword evidence="7 10" id="KW-0472">Membrane</keyword>
<keyword evidence="6 8" id="KW-0040">ANK repeat</keyword>
<feature type="repeat" description="ANK" evidence="8">
    <location>
        <begin position="392"/>
        <end position="425"/>
    </location>
</feature>
<evidence type="ECO:0000256" key="2">
    <source>
        <dbReference type="ARBA" id="ARBA00004413"/>
    </source>
</evidence>
<sequence>MADEEISQGEYQDSDTQEKENDQVFIDPAYMVMDEEAEAEKAIEFEPAKTIVSHGPTRHSEFSENLELLAEVHHLARGGAGAVLYSASTNILQEFKTPMDNTVLHVAALYGNDEMANRALQQNPGLLSSLNKNNDTPLHVAAKAGHVSTIRRLMDACVISNNNNNLLDLMRMENNQGNIMLHEAMMSRVMIFDVLEAYTTLPGTTFSMESCYELALNYVNKAGHSVLYLAVETGFGEAVNRILDKCSHSAIPKGISPLVLAITKEDKDMMKNIVVKKQEWMHLKDKNGRVALHCAAATGYQEGVAYLLDICKSCSIQRDNYGYLPIHLAAHGGHVEVVKMLLKYCPDPNEMLVDKSLNNILHIAAKSGKVDLVRYILKTEELEKMINQKNMKGDTPLHVATKRGHPKIVYDLTWDNKVELDLLNLRKETPLDIAIQATQDADAPSLREATHSVEVAPDYVIATERFKDRVESLSVISTLIITASVAACLAVPGEADDKGTAKNLHKAMFHLFIFCITISFFTSISATIVLIWGRLGVIQLLNLAMKLAMPLLGTALVTLSLAFMAGIYTLISKLTWLATTFIVITAVLVAIIFFLYMLLFLPSSSASKFSRYISYYPFIFSASLADKDPEKQHSYMMNVMGEIGMHSTY</sequence>
<keyword evidence="4" id="KW-0677">Repeat</keyword>
<gene>
    <name evidence="12" type="ORF">PIB30_070624</name>
</gene>
<dbReference type="InterPro" id="IPR026961">
    <property type="entry name" value="PGG_dom"/>
</dbReference>
<proteinExistence type="predicted"/>
<reference evidence="12 13" key="1">
    <citation type="journal article" date="2023" name="Plants (Basel)">
        <title>Bridging the Gap: Combining Genomics and Transcriptomics Approaches to Understand Stylosanthes scabra, an Orphan Legume from the Brazilian Caatinga.</title>
        <authorList>
            <person name="Ferreira-Neto J.R.C."/>
            <person name="da Silva M.D."/>
            <person name="Binneck E."/>
            <person name="de Melo N.F."/>
            <person name="da Silva R.H."/>
            <person name="de Melo A.L.T.M."/>
            <person name="Pandolfi V."/>
            <person name="Bustamante F.O."/>
            <person name="Brasileiro-Vidal A.C."/>
            <person name="Benko-Iseppon A.M."/>
        </authorList>
    </citation>
    <scope>NUCLEOTIDE SEQUENCE [LARGE SCALE GENOMIC DNA]</scope>
    <source>
        <tissue evidence="12">Leaves</tissue>
    </source>
</reference>
<comment type="subcellular location">
    <subcellularLocation>
        <location evidence="2">Cell membrane</location>
        <topology evidence="2">Peripheral membrane protein</topology>
        <orientation evidence="2">Cytoplasmic side</orientation>
    </subcellularLocation>
    <subcellularLocation>
        <location evidence="1">Membrane</location>
        <topology evidence="1">Multi-pass membrane protein</topology>
    </subcellularLocation>
</comment>
<keyword evidence="5 10" id="KW-1133">Transmembrane helix</keyword>
<dbReference type="Pfam" id="PF13962">
    <property type="entry name" value="PGG"/>
    <property type="match status" value="1"/>
</dbReference>
<dbReference type="InterPro" id="IPR002110">
    <property type="entry name" value="Ankyrin_rpt"/>
</dbReference>
<feature type="region of interest" description="Disordered" evidence="9">
    <location>
        <begin position="1"/>
        <end position="22"/>
    </location>
</feature>
<feature type="compositionally biased region" description="Acidic residues" evidence="9">
    <location>
        <begin position="1"/>
        <end position="15"/>
    </location>
</feature>
<accession>A0ABU6SPH7</accession>
<evidence type="ECO:0000256" key="5">
    <source>
        <dbReference type="ARBA" id="ARBA00022989"/>
    </source>
</evidence>
<evidence type="ECO:0000256" key="7">
    <source>
        <dbReference type="ARBA" id="ARBA00023136"/>
    </source>
</evidence>
<organism evidence="12 13">
    <name type="scientific">Stylosanthes scabra</name>
    <dbReference type="NCBI Taxonomy" id="79078"/>
    <lineage>
        <taxon>Eukaryota</taxon>
        <taxon>Viridiplantae</taxon>
        <taxon>Streptophyta</taxon>
        <taxon>Embryophyta</taxon>
        <taxon>Tracheophyta</taxon>
        <taxon>Spermatophyta</taxon>
        <taxon>Magnoliopsida</taxon>
        <taxon>eudicotyledons</taxon>
        <taxon>Gunneridae</taxon>
        <taxon>Pentapetalae</taxon>
        <taxon>rosids</taxon>
        <taxon>fabids</taxon>
        <taxon>Fabales</taxon>
        <taxon>Fabaceae</taxon>
        <taxon>Papilionoideae</taxon>
        <taxon>50 kb inversion clade</taxon>
        <taxon>dalbergioids sensu lato</taxon>
        <taxon>Dalbergieae</taxon>
        <taxon>Pterocarpus clade</taxon>
        <taxon>Stylosanthes</taxon>
    </lineage>
</organism>
<dbReference type="Proteomes" id="UP001341840">
    <property type="component" value="Unassembled WGS sequence"/>
</dbReference>